<dbReference type="Pfam" id="PF17764">
    <property type="entry name" value="PriA_3primeBD"/>
    <property type="match status" value="1"/>
</dbReference>
<keyword evidence="1" id="KW-0547">Nucleotide-binding</keyword>
<evidence type="ECO:0000256" key="2">
    <source>
        <dbReference type="ARBA" id="ARBA00022840"/>
    </source>
</evidence>
<feature type="region of interest" description="Disordered" evidence="4">
    <location>
        <begin position="1"/>
        <end position="38"/>
    </location>
</feature>
<keyword evidence="2" id="KW-0067">ATP-binding</keyword>
<dbReference type="PANTHER" id="PTHR30580">
    <property type="entry name" value="PRIMOSOMAL PROTEIN N"/>
    <property type="match status" value="1"/>
</dbReference>
<evidence type="ECO:0000256" key="4">
    <source>
        <dbReference type="SAM" id="MobiDB-lite"/>
    </source>
</evidence>
<accession>A0ABW3TTF1</accession>
<evidence type="ECO:0000259" key="5">
    <source>
        <dbReference type="Pfam" id="PF17764"/>
    </source>
</evidence>
<comment type="caution">
    <text evidence="6">The sequence shown here is derived from an EMBL/GenBank/DDBJ whole genome shotgun (WGS) entry which is preliminary data.</text>
</comment>
<organism evidence="6 7">
    <name type="scientific">Leucobacter albus</name>
    <dbReference type="NCBI Taxonomy" id="272210"/>
    <lineage>
        <taxon>Bacteria</taxon>
        <taxon>Bacillati</taxon>
        <taxon>Actinomycetota</taxon>
        <taxon>Actinomycetes</taxon>
        <taxon>Micrococcales</taxon>
        <taxon>Microbacteriaceae</taxon>
        <taxon>Leucobacter</taxon>
    </lineage>
</organism>
<dbReference type="Proteomes" id="UP001597181">
    <property type="component" value="Unassembled WGS sequence"/>
</dbReference>
<sequence length="734" mass="76399">MVAGALSGEATGQGGEAASAAMPSSAAMPGAPGAPEPGSQCSCLNAEAPNGRAVAEVLLDSALPQLDHLFDYAVPEELADTLRVGQRVRVPFRNQQRKAFGYVIGFADSSSFGGSLSPIADIVSPVPQLTPAVWQLARAVADRAGGSAGDILRLAIPTRQVRVEKQHLAAAAAEGAVPDGAVPEGAAAGTDAAEAAAAGTDAAGTDAAGTDAAEIAARLTAGERLAFTATHSPERLSTGEWVGGWAIRLAHVAIAVHATGRSAIVVSPDYRDQDQLQSALAALGAQGVVRVDARQSNGERYASFLSALDREPRIIIGNRSAVYAPAHELGAILMWDDGDPVLAEPLAPYVHARDAALVRAEQSGAGLFFAAHARSAEVERLALIGYVHDQVNPPRRTRVFHADASVAPDAFAGRVPDFAAKTIREGLRTGPVLVQVATPGYAPVSVCGDCGDLARCTGCGGPIGFRAAGRPACRWCGQQASGWSCQSCGGNRLAERGMGSARTVEQFERQFRGFRVLLSDGDHPRERVDARPAIVVATRGAEPLAAGGYRAVVLLDAERLLSLENLRAGEDCLRWWENAAALAAPDGLCLMASGGGPVVQAFVTGRIEEWLHQELGDRQALRYPPAVRVASVTGGPAEVDRAVAALHAPDRLAGVEVLGPTPVDVNDPAARGAKLVRAIVRFEYARGLDVAKRLRGALVADAAGASSRQKGRQPGRARPEALRLRFDDRGVFDG</sequence>
<dbReference type="Gene3D" id="3.40.50.300">
    <property type="entry name" value="P-loop containing nucleotide triphosphate hydrolases"/>
    <property type="match status" value="1"/>
</dbReference>
<dbReference type="PANTHER" id="PTHR30580:SF0">
    <property type="entry name" value="PRIMOSOMAL PROTEIN N"/>
    <property type="match status" value="1"/>
</dbReference>
<dbReference type="InterPro" id="IPR041222">
    <property type="entry name" value="PriA_3primeBD"/>
</dbReference>
<dbReference type="Gene3D" id="3.40.1440.60">
    <property type="entry name" value="PriA, 3(prime) DNA-binding domain"/>
    <property type="match status" value="1"/>
</dbReference>
<name>A0ABW3TTF1_9MICO</name>
<proteinExistence type="predicted"/>
<evidence type="ECO:0000256" key="1">
    <source>
        <dbReference type="ARBA" id="ARBA00022741"/>
    </source>
</evidence>
<dbReference type="InterPro" id="IPR042115">
    <property type="entry name" value="PriA_3primeBD_sf"/>
</dbReference>
<keyword evidence="3" id="KW-0238">DNA-binding</keyword>
<dbReference type="EMBL" id="JBHTLY010000008">
    <property type="protein sequence ID" value="MFD1203093.1"/>
    <property type="molecule type" value="Genomic_DNA"/>
</dbReference>
<reference evidence="7" key="1">
    <citation type="journal article" date="2019" name="Int. J. Syst. Evol. Microbiol.">
        <title>The Global Catalogue of Microorganisms (GCM) 10K type strain sequencing project: providing services to taxonomists for standard genome sequencing and annotation.</title>
        <authorList>
            <consortium name="The Broad Institute Genomics Platform"/>
            <consortium name="The Broad Institute Genome Sequencing Center for Infectious Disease"/>
            <person name="Wu L."/>
            <person name="Ma J."/>
        </authorList>
    </citation>
    <scope>NUCLEOTIDE SEQUENCE [LARGE SCALE GENOMIC DNA]</scope>
    <source>
        <strain evidence="7">CCUG 50213</strain>
    </source>
</reference>
<feature type="compositionally biased region" description="Low complexity" evidence="4">
    <location>
        <begin position="16"/>
        <end position="38"/>
    </location>
</feature>
<dbReference type="InterPro" id="IPR027417">
    <property type="entry name" value="P-loop_NTPase"/>
</dbReference>
<evidence type="ECO:0000256" key="3">
    <source>
        <dbReference type="ARBA" id="ARBA00023125"/>
    </source>
</evidence>
<keyword evidence="7" id="KW-1185">Reference proteome</keyword>
<dbReference type="RefSeq" id="WP_343960191.1">
    <property type="nucleotide sequence ID" value="NZ_BAAAKZ010000006.1"/>
</dbReference>
<evidence type="ECO:0000313" key="6">
    <source>
        <dbReference type="EMBL" id="MFD1203093.1"/>
    </source>
</evidence>
<protein>
    <recommendedName>
        <fullName evidence="5">Primosomal protein N' 3' DNA-binding domain-containing protein</fullName>
    </recommendedName>
</protein>
<evidence type="ECO:0000313" key="7">
    <source>
        <dbReference type="Proteomes" id="UP001597181"/>
    </source>
</evidence>
<feature type="domain" description="Primosomal protein N' 3' DNA-binding" evidence="5">
    <location>
        <begin position="56"/>
        <end position="157"/>
    </location>
</feature>
<gene>
    <name evidence="6" type="ORF">ACFQ3U_14440</name>
</gene>